<dbReference type="InterPro" id="IPR008794">
    <property type="entry name" value="Pro_racemase_fam"/>
</dbReference>
<evidence type="ECO:0000313" key="5">
    <source>
        <dbReference type="Proteomes" id="UP001497497"/>
    </source>
</evidence>
<dbReference type="Proteomes" id="UP001497497">
    <property type="component" value="Unassembled WGS sequence"/>
</dbReference>
<comment type="caution">
    <text evidence="4">The sequence shown here is derived from an EMBL/GenBank/DDBJ whole genome shotgun (WGS) entry which is preliminary data.</text>
</comment>
<comment type="similarity">
    <text evidence="2">Belongs to the proline racemase family.</text>
</comment>
<protein>
    <recommendedName>
        <fullName evidence="3">trans-L-3-hydroxyproline dehydratase</fullName>
        <ecNumber evidence="3">4.2.1.77</ecNumber>
    </recommendedName>
</protein>
<dbReference type="SUPFAM" id="SSF54506">
    <property type="entry name" value="Diaminopimelate epimerase-like"/>
    <property type="match status" value="1"/>
</dbReference>
<evidence type="ECO:0000256" key="3">
    <source>
        <dbReference type="ARBA" id="ARBA00013105"/>
    </source>
</evidence>
<dbReference type="GO" id="GO:0050346">
    <property type="term" value="F:trans-L-3-hydroxyproline dehydratase activity"/>
    <property type="evidence" value="ECO:0007669"/>
    <property type="project" value="UniProtKB-EC"/>
</dbReference>
<reference evidence="4 5" key="1">
    <citation type="submission" date="2024-04" db="EMBL/GenBank/DDBJ databases">
        <authorList>
            <consortium name="Genoscope - CEA"/>
            <person name="William W."/>
        </authorList>
    </citation>
    <scope>NUCLEOTIDE SEQUENCE [LARGE SCALE GENOMIC DNA]</scope>
</reference>
<dbReference type="SFLD" id="SFLDS00028">
    <property type="entry name" value="Proline_Racemase"/>
    <property type="match status" value="1"/>
</dbReference>
<proteinExistence type="inferred from homology"/>
<accession>A0AAV2H2T1</accession>
<evidence type="ECO:0000256" key="1">
    <source>
        <dbReference type="ARBA" id="ARBA00001148"/>
    </source>
</evidence>
<evidence type="ECO:0000256" key="2">
    <source>
        <dbReference type="ARBA" id="ARBA00007529"/>
    </source>
</evidence>
<keyword evidence="5" id="KW-1185">Reference proteome</keyword>
<sequence>MSSEPVKKPESSMHHDVVITTTEMHTGGEPVRIIESGYPVPQGETILDKIEDLRKNYDEFRKFLILEPRGHYDMYGVLLVAPDNPDADIAAIFLHNEGYSTMCGHACIALGRYAVDRGLVSRDSVSPETRVNIQVPCGLVTAYVKVSHDDVRKYVTVRFENVPSFVVCKDVDILVKTIGTVKVDVAYGGAFYVFVTAEDLGLSLETSPLADIVKAATALKAATIDIVPLSHPETPAFLYGTMIVDSRHTLHESSTNLCVFADQEVDRSPCGSGTAARVALMYHRGLLGLGQGHIFKSRVTGSEFKAKVTRATKVEEKDAVVVEVEGQSFYTGHVTMTLEAGDVLGRGFIAR</sequence>
<dbReference type="FunFam" id="3.10.310.10:FF:000003">
    <property type="entry name" value="Proline racemase"/>
    <property type="match status" value="1"/>
</dbReference>
<comment type="catalytic activity">
    <reaction evidence="1">
        <text>trans-3-hydroxy-L-proline = 1-pyrroline-2-carboxylate + H2O</text>
        <dbReference type="Rhea" id="RHEA:10320"/>
        <dbReference type="ChEBI" id="CHEBI:15377"/>
        <dbReference type="ChEBI" id="CHEBI:39785"/>
        <dbReference type="ChEBI" id="CHEBI:57938"/>
        <dbReference type="EC" id="4.2.1.77"/>
    </reaction>
</comment>
<dbReference type="PANTHER" id="PTHR33442:SF1">
    <property type="entry name" value="TRANS-3-HYDROXY-L-PROLINE DEHYDRATASE"/>
    <property type="match status" value="1"/>
</dbReference>
<dbReference type="EC" id="4.2.1.77" evidence="3"/>
<dbReference type="AlphaFoldDB" id="A0AAV2H2T1"/>
<name>A0AAV2H2T1_LYMST</name>
<gene>
    <name evidence="4" type="ORF">GSLYS_00001269001</name>
</gene>
<dbReference type="EMBL" id="CAXITT010000012">
    <property type="protein sequence ID" value="CAL1527092.1"/>
    <property type="molecule type" value="Genomic_DNA"/>
</dbReference>
<evidence type="ECO:0000313" key="4">
    <source>
        <dbReference type="EMBL" id="CAL1527092.1"/>
    </source>
</evidence>
<organism evidence="4 5">
    <name type="scientific">Lymnaea stagnalis</name>
    <name type="common">Great pond snail</name>
    <name type="synonym">Helix stagnalis</name>
    <dbReference type="NCBI Taxonomy" id="6523"/>
    <lineage>
        <taxon>Eukaryota</taxon>
        <taxon>Metazoa</taxon>
        <taxon>Spiralia</taxon>
        <taxon>Lophotrochozoa</taxon>
        <taxon>Mollusca</taxon>
        <taxon>Gastropoda</taxon>
        <taxon>Heterobranchia</taxon>
        <taxon>Euthyneura</taxon>
        <taxon>Panpulmonata</taxon>
        <taxon>Hygrophila</taxon>
        <taxon>Lymnaeoidea</taxon>
        <taxon>Lymnaeidae</taxon>
        <taxon>Lymnaea</taxon>
    </lineage>
</organism>
<dbReference type="PANTHER" id="PTHR33442">
    <property type="entry name" value="TRANS-3-HYDROXY-L-PROLINE DEHYDRATASE"/>
    <property type="match status" value="1"/>
</dbReference>
<dbReference type="PIRSF" id="PIRSF029792">
    <property type="entry name" value="Pro_racemase"/>
    <property type="match status" value="1"/>
</dbReference>
<dbReference type="Pfam" id="PF05544">
    <property type="entry name" value="Pro_racemase"/>
    <property type="match status" value="1"/>
</dbReference>
<dbReference type="Gene3D" id="3.10.310.10">
    <property type="entry name" value="Diaminopimelate Epimerase, Chain A, domain 1"/>
    <property type="match status" value="2"/>
</dbReference>